<dbReference type="RefSeq" id="WP_193180169.1">
    <property type="nucleotide sequence ID" value="NZ_JACVXA010000009.1"/>
</dbReference>
<evidence type="ECO:0000313" key="2">
    <source>
        <dbReference type="Proteomes" id="UP000609121"/>
    </source>
</evidence>
<keyword evidence="2" id="KW-1185">Reference proteome</keyword>
<name>A0A8J6Z803_9RHOB</name>
<dbReference type="InterPro" id="IPR021848">
    <property type="entry name" value="HODM_asu-like"/>
</dbReference>
<organism evidence="1 2">
    <name type="scientific">Mangrovicoccus algicola</name>
    <dbReference type="NCBI Taxonomy" id="2771008"/>
    <lineage>
        <taxon>Bacteria</taxon>
        <taxon>Pseudomonadati</taxon>
        <taxon>Pseudomonadota</taxon>
        <taxon>Alphaproteobacteria</taxon>
        <taxon>Rhodobacterales</taxon>
        <taxon>Paracoccaceae</taxon>
        <taxon>Mangrovicoccus</taxon>
    </lineage>
</organism>
<sequence>MTLQAALPILNPVPADPETLWGRVNGLPGTQPLGQAPWLWVLPSYAAQMAERERLIREIPGQVIAGLPGSEAAAAELLDMVLEAVERHPGYHARPGMMECPDGRVVPLDRDRPLATAGRLVQEDLCLMLRPEGAEEHLLGAAVLCFPANWTLSQKLGRGMGRIHAPVDYYDEGVAKRVQRLLDGVQPDRPIWRSNMHLAQDPALFQPQREDEKWPRRTGGDYVRSERQVLLRLPRSRAVVFAIHTLMLRLSDMPDPWRSSLMDHAHP</sequence>
<dbReference type="AlphaFoldDB" id="A0A8J6Z803"/>
<dbReference type="Proteomes" id="UP000609121">
    <property type="component" value="Unassembled WGS sequence"/>
</dbReference>
<reference evidence="1" key="1">
    <citation type="submission" date="2020-09" db="EMBL/GenBank/DDBJ databases">
        <title>A novel bacterium of genus Mangrovicoccus, isolated from South China Sea.</title>
        <authorList>
            <person name="Huang H."/>
            <person name="Mo K."/>
            <person name="Hu Y."/>
        </authorList>
    </citation>
    <scope>NUCLEOTIDE SEQUENCE</scope>
    <source>
        <strain evidence="1">HB182678</strain>
    </source>
</reference>
<protein>
    <submittedName>
        <fullName evidence="1">DUF3445 domain-containing protein</fullName>
    </submittedName>
</protein>
<gene>
    <name evidence="1" type="ORF">ICN82_04675</name>
</gene>
<dbReference type="Pfam" id="PF11927">
    <property type="entry name" value="HODM_asu-like"/>
    <property type="match status" value="1"/>
</dbReference>
<proteinExistence type="predicted"/>
<dbReference type="EMBL" id="JACVXA010000009">
    <property type="protein sequence ID" value="MBE3637496.1"/>
    <property type="molecule type" value="Genomic_DNA"/>
</dbReference>
<accession>A0A8J6Z803</accession>
<evidence type="ECO:0000313" key="1">
    <source>
        <dbReference type="EMBL" id="MBE3637496.1"/>
    </source>
</evidence>
<comment type="caution">
    <text evidence="1">The sequence shown here is derived from an EMBL/GenBank/DDBJ whole genome shotgun (WGS) entry which is preliminary data.</text>
</comment>